<feature type="compositionally biased region" description="Polar residues" evidence="1">
    <location>
        <begin position="19"/>
        <end position="33"/>
    </location>
</feature>
<reference evidence="2" key="1">
    <citation type="submission" date="2020-07" db="EMBL/GenBank/DDBJ databases">
        <title>Multicomponent nature underlies the extraordinary mechanical properties of spider dragline silk.</title>
        <authorList>
            <person name="Kono N."/>
            <person name="Nakamura H."/>
            <person name="Mori M."/>
            <person name="Yoshida Y."/>
            <person name="Ohtoshi R."/>
            <person name="Malay A.D."/>
            <person name="Moran D.A.P."/>
            <person name="Tomita M."/>
            <person name="Numata K."/>
            <person name="Arakawa K."/>
        </authorList>
    </citation>
    <scope>NUCLEOTIDE SEQUENCE</scope>
</reference>
<dbReference type="AlphaFoldDB" id="A0A8X6GTJ0"/>
<accession>A0A8X6GTJ0</accession>
<dbReference type="Proteomes" id="UP000887116">
    <property type="component" value="Unassembled WGS sequence"/>
</dbReference>
<keyword evidence="3" id="KW-1185">Reference proteome</keyword>
<evidence type="ECO:0000256" key="1">
    <source>
        <dbReference type="SAM" id="MobiDB-lite"/>
    </source>
</evidence>
<dbReference type="EMBL" id="BMAO01026619">
    <property type="protein sequence ID" value="GFR11026.1"/>
    <property type="molecule type" value="Genomic_DNA"/>
</dbReference>
<protein>
    <submittedName>
        <fullName evidence="2">Uncharacterized protein</fullName>
    </submittedName>
</protein>
<comment type="caution">
    <text evidence="2">The sequence shown here is derived from an EMBL/GenBank/DDBJ whole genome shotgun (WGS) entry which is preliminary data.</text>
</comment>
<organism evidence="2 3">
    <name type="scientific">Trichonephila clavata</name>
    <name type="common">Joro spider</name>
    <name type="synonym">Nephila clavata</name>
    <dbReference type="NCBI Taxonomy" id="2740835"/>
    <lineage>
        <taxon>Eukaryota</taxon>
        <taxon>Metazoa</taxon>
        <taxon>Ecdysozoa</taxon>
        <taxon>Arthropoda</taxon>
        <taxon>Chelicerata</taxon>
        <taxon>Arachnida</taxon>
        <taxon>Araneae</taxon>
        <taxon>Araneomorphae</taxon>
        <taxon>Entelegynae</taxon>
        <taxon>Araneoidea</taxon>
        <taxon>Nephilidae</taxon>
        <taxon>Trichonephila</taxon>
    </lineage>
</organism>
<proteinExistence type="predicted"/>
<feature type="region of interest" description="Disordered" evidence="1">
    <location>
        <begin position="18"/>
        <end position="41"/>
    </location>
</feature>
<evidence type="ECO:0000313" key="2">
    <source>
        <dbReference type="EMBL" id="GFR11026.1"/>
    </source>
</evidence>
<sequence length="116" mass="13334">MLKLRDCDYTHTRRIESGRFTQTTRKSNPATGKQRSHGDLHASTAATQDPFVVGQRQLAILTPLTRVGYRRVHFSALLTHNNMEHQTQGAFDYFKDKWTSSFGMILSCIARYFLLL</sequence>
<evidence type="ECO:0000313" key="3">
    <source>
        <dbReference type="Proteomes" id="UP000887116"/>
    </source>
</evidence>
<name>A0A8X6GTJ0_TRICU</name>
<gene>
    <name evidence="2" type="ORF">TNCT_673061</name>
</gene>